<keyword evidence="2" id="KW-0326">Glycosidase</keyword>
<dbReference type="Proteomes" id="UP000029453">
    <property type="component" value="Unassembled WGS sequence"/>
</dbReference>
<accession>M9LG68</accession>
<evidence type="ECO:0000256" key="1">
    <source>
        <dbReference type="SAM" id="Phobius"/>
    </source>
</evidence>
<dbReference type="AlphaFoldDB" id="M9LG68"/>
<keyword evidence="3" id="KW-1185">Reference proteome</keyword>
<organism evidence="2 3">
    <name type="scientific">Paenibacillus popilliae ATCC 14706</name>
    <dbReference type="NCBI Taxonomy" id="1212764"/>
    <lineage>
        <taxon>Bacteria</taxon>
        <taxon>Bacillati</taxon>
        <taxon>Bacillota</taxon>
        <taxon>Bacilli</taxon>
        <taxon>Bacillales</taxon>
        <taxon>Paenibacillaceae</taxon>
        <taxon>Paenibacillus</taxon>
    </lineage>
</organism>
<dbReference type="EMBL" id="BALG01000037">
    <property type="protein sequence ID" value="GAC41485.1"/>
    <property type="molecule type" value="Genomic_DNA"/>
</dbReference>
<keyword evidence="2" id="KW-0378">Hydrolase</keyword>
<sequence>MPNIVGSVKINAAMVILGFLLIKDFIASIACSHEEQAVDKKTAIRWCDLIRSYKYI</sequence>
<keyword evidence="1" id="KW-1133">Transmembrane helix</keyword>
<keyword evidence="1" id="KW-0472">Membrane</keyword>
<dbReference type="GO" id="GO:0016798">
    <property type="term" value="F:hydrolase activity, acting on glycosyl bonds"/>
    <property type="evidence" value="ECO:0007669"/>
    <property type="project" value="UniProtKB-KW"/>
</dbReference>
<proteinExistence type="predicted"/>
<reference evidence="2 3" key="1">
    <citation type="submission" date="2012-10" db="EMBL/GenBank/DDBJ databases">
        <title>Draft Genome Sequence of Paenibacillus popilliae ATCC 14706T.</title>
        <authorList>
            <person name="Iiyama K."/>
            <person name="Mori K."/>
            <person name="Mon H."/>
            <person name="Chieda Y."/>
            <person name="Lee J.M."/>
            <person name="Kusakabe T."/>
            <person name="Tashiro K."/>
            <person name="Asano S."/>
            <person name="Yasunaga-Aoki C."/>
            <person name="Shimizu S."/>
        </authorList>
    </citation>
    <scope>NUCLEOTIDE SEQUENCE [LARGE SCALE GENOMIC DNA]</scope>
    <source>
        <strain evidence="2 3">ATCC 14706</strain>
    </source>
</reference>
<keyword evidence="1" id="KW-0812">Transmembrane</keyword>
<evidence type="ECO:0000313" key="2">
    <source>
        <dbReference type="EMBL" id="GAC41485.1"/>
    </source>
</evidence>
<comment type="caution">
    <text evidence="2">The sequence shown here is derived from an EMBL/GenBank/DDBJ whole genome shotgun (WGS) entry which is preliminary data.</text>
</comment>
<feature type="transmembrane region" description="Helical" evidence="1">
    <location>
        <begin position="12"/>
        <end position="31"/>
    </location>
</feature>
<evidence type="ECO:0000313" key="3">
    <source>
        <dbReference type="Proteomes" id="UP000029453"/>
    </source>
</evidence>
<protein>
    <submittedName>
        <fullName evidence="2">Glycosidase</fullName>
    </submittedName>
</protein>
<name>M9LG68_PAEPP</name>
<gene>
    <name evidence="2" type="ORF">PPOP_0835</name>
</gene>